<dbReference type="Proteomes" id="UP000824782">
    <property type="component" value="Unassembled WGS sequence"/>
</dbReference>
<organism evidence="1 2">
    <name type="scientific">Engystomops pustulosus</name>
    <name type="common">Tungara frog</name>
    <name type="synonym">Physalaemus pustulosus</name>
    <dbReference type="NCBI Taxonomy" id="76066"/>
    <lineage>
        <taxon>Eukaryota</taxon>
        <taxon>Metazoa</taxon>
        <taxon>Chordata</taxon>
        <taxon>Craniata</taxon>
        <taxon>Vertebrata</taxon>
        <taxon>Euteleostomi</taxon>
        <taxon>Amphibia</taxon>
        <taxon>Batrachia</taxon>
        <taxon>Anura</taxon>
        <taxon>Neobatrachia</taxon>
        <taxon>Hyloidea</taxon>
        <taxon>Leptodactylidae</taxon>
        <taxon>Leiuperinae</taxon>
        <taxon>Engystomops</taxon>
    </lineage>
</organism>
<evidence type="ECO:0000313" key="2">
    <source>
        <dbReference type="Proteomes" id="UP000824782"/>
    </source>
</evidence>
<gene>
    <name evidence="1" type="ORF">GDO81_002677</name>
</gene>
<proteinExistence type="predicted"/>
<keyword evidence="2" id="KW-1185">Reference proteome</keyword>
<protein>
    <submittedName>
        <fullName evidence="1">Uncharacterized protein</fullName>
    </submittedName>
</protein>
<accession>A0AAV7DM55</accession>
<reference evidence="1" key="1">
    <citation type="thesis" date="2020" institute="ProQuest LLC" country="789 East Eisenhower Parkway, Ann Arbor, MI, USA">
        <title>Comparative Genomics and Chromosome Evolution.</title>
        <authorList>
            <person name="Mudd A.B."/>
        </authorList>
    </citation>
    <scope>NUCLEOTIDE SEQUENCE</scope>
    <source>
        <strain evidence="1">237g6f4</strain>
        <tissue evidence="1">Blood</tissue>
    </source>
</reference>
<sequence>MVKCLVRLFPHYRFFHILDSNFGTRICTNEICSWFHTDTPNFKGLFWRNAFNGLSLGLGVVWHLEELLISYLTPWMKPKDNSTAQDNCSLSSH</sequence>
<comment type="caution">
    <text evidence="1">The sequence shown here is derived from an EMBL/GenBank/DDBJ whole genome shotgun (WGS) entry which is preliminary data.</text>
</comment>
<dbReference type="EMBL" id="WNYA01000001">
    <property type="protein sequence ID" value="KAG8598625.1"/>
    <property type="molecule type" value="Genomic_DNA"/>
</dbReference>
<name>A0AAV7DM55_ENGPU</name>
<dbReference type="AlphaFoldDB" id="A0AAV7DM55"/>
<evidence type="ECO:0000313" key="1">
    <source>
        <dbReference type="EMBL" id="KAG8598625.1"/>
    </source>
</evidence>